<organism evidence="10 11">
    <name type="scientific">Pseudolactococcus piscium MKFS47</name>
    <dbReference type="NCBI Taxonomy" id="297352"/>
    <lineage>
        <taxon>Bacteria</taxon>
        <taxon>Bacillati</taxon>
        <taxon>Bacillota</taxon>
        <taxon>Bacilli</taxon>
        <taxon>Lactobacillales</taxon>
        <taxon>Streptococcaceae</taxon>
        <taxon>Pseudolactococcus</taxon>
    </lineage>
</organism>
<evidence type="ECO:0000256" key="1">
    <source>
        <dbReference type="ARBA" id="ARBA00004202"/>
    </source>
</evidence>
<dbReference type="Proteomes" id="UP000033166">
    <property type="component" value="Chromosome I"/>
</dbReference>
<keyword evidence="6 10" id="KW-0067">ATP-binding</keyword>
<dbReference type="Gene3D" id="3.40.50.300">
    <property type="entry name" value="P-loop containing nucleotide triphosphate hydrolases"/>
    <property type="match status" value="2"/>
</dbReference>
<evidence type="ECO:0000313" key="11">
    <source>
        <dbReference type="Proteomes" id="UP000033166"/>
    </source>
</evidence>
<evidence type="ECO:0000256" key="4">
    <source>
        <dbReference type="ARBA" id="ARBA00022475"/>
    </source>
</evidence>
<dbReference type="InterPro" id="IPR050095">
    <property type="entry name" value="ECF_ABC_transporter_ATP-bd"/>
</dbReference>
<dbReference type="AlphaFoldDB" id="A0A0D6DWP3"/>
<dbReference type="EMBL" id="LN774769">
    <property type="protein sequence ID" value="CEN28179.1"/>
    <property type="molecule type" value="Genomic_DNA"/>
</dbReference>
<evidence type="ECO:0000256" key="2">
    <source>
        <dbReference type="ARBA" id="ARBA00005417"/>
    </source>
</evidence>
<evidence type="ECO:0000256" key="3">
    <source>
        <dbReference type="ARBA" id="ARBA00022448"/>
    </source>
</evidence>
<evidence type="ECO:0000256" key="7">
    <source>
        <dbReference type="ARBA" id="ARBA00022967"/>
    </source>
</evidence>
<reference evidence="11" key="1">
    <citation type="submission" date="2015-01" db="EMBL/GenBank/DDBJ databases">
        <authorList>
            <person name="Andreevskaya M."/>
        </authorList>
    </citation>
    <scope>NUCLEOTIDE SEQUENCE [LARGE SCALE GENOMIC DNA]</scope>
    <source>
        <strain evidence="11">MKFS47</strain>
    </source>
</reference>
<dbReference type="RefSeq" id="WP_047915361.1">
    <property type="nucleotide sequence ID" value="NZ_LN774769.1"/>
</dbReference>
<feature type="domain" description="ABC transporter" evidence="9">
    <location>
        <begin position="9"/>
        <end position="131"/>
    </location>
</feature>
<keyword evidence="7" id="KW-1278">Translocase</keyword>
<sequence length="353" mass="39275">MEKLLALEAYHLDLHCGEKLLIKGPMASGKTKLLTDIATQLPAYQFDFLSQTLDDNFIPGTVAENLAFNLENDAISSEEIATKIHKISEKYDVIDYLTTDIYELSTAQKQVISLIQILIHPMTTLLLDEPLFLPTDYTGTLIVTGDFDETLFDHVICLPDPLGDSPIADAQVALKRDINHDKAILSVTEIVSGVSFTVYQGEKVSVLTTASAPIADKLAGFAKASGEIDFYYENITHQALDKRSRKIGYIMANPNDMIFVKYVKDGHISQDILALCGLSDLTDRAIDTLSFRQKKLFTTACILMQQTPIVLVDQPEFTYFQDIIAYLDDKGVTVILTSASDLFTPLMDRKEVF</sequence>
<evidence type="ECO:0000313" key="10">
    <source>
        <dbReference type="EMBL" id="CEN28179.1"/>
    </source>
</evidence>
<evidence type="ECO:0000256" key="6">
    <source>
        <dbReference type="ARBA" id="ARBA00022840"/>
    </source>
</evidence>
<dbReference type="InterPro" id="IPR027417">
    <property type="entry name" value="P-loop_NTPase"/>
</dbReference>
<accession>A0A0D6DWP3</accession>
<keyword evidence="3" id="KW-0813">Transport</keyword>
<keyword evidence="4" id="KW-1003">Cell membrane</keyword>
<dbReference type="KEGG" id="lpk:LACPI_0979"/>
<protein>
    <submittedName>
        <fullName evidence="10">ABC transporter ATP-binding protein</fullName>
    </submittedName>
</protein>
<dbReference type="PANTHER" id="PTHR43553">
    <property type="entry name" value="HEAVY METAL TRANSPORTER"/>
    <property type="match status" value="1"/>
</dbReference>
<proteinExistence type="inferred from homology"/>
<dbReference type="GO" id="GO:0042626">
    <property type="term" value="F:ATPase-coupled transmembrane transporter activity"/>
    <property type="evidence" value="ECO:0007669"/>
    <property type="project" value="TreeGrafter"/>
</dbReference>
<dbReference type="HOGENOM" id="CLU_784802_0_0_9"/>
<dbReference type="GO" id="GO:0016887">
    <property type="term" value="F:ATP hydrolysis activity"/>
    <property type="evidence" value="ECO:0007669"/>
    <property type="project" value="InterPro"/>
</dbReference>
<dbReference type="InterPro" id="IPR003439">
    <property type="entry name" value="ABC_transporter-like_ATP-bd"/>
</dbReference>
<comment type="subcellular location">
    <subcellularLocation>
        <location evidence="1">Cell membrane</location>
        <topology evidence="1">Peripheral membrane protein</topology>
    </subcellularLocation>
</comment>
<dbReference type="Pfam" id="PF00005">
    <property type="entry name" value="ABC_tran"/>
    <property type="match status" value="1"/>
</dbReference>
<dbReference type="GO" id="GO:0005524">
    <property type="term" value="F:ATP binding"/>
    <property type="evidence" value="ECO:0007669"/>
    <property type="project" value="UniProtKB-KW"/>
</dbReference>
<comment type="similarity">
    <text evidence="2">Belongs to the ABC transporter superfamily.</text>
</comment>
<gene>
    <name evidence="10" type="ORF">LACPI_0979</name>
</gene>
<dbReference type="GO" id="GO:0043190">
    <property type="term" value="C:ATP-binding cassette (ABC) transporter complex"/>
    <property type="evidence" value="ECO:0007669"/>
    <property type="project" value="TreeGrafter"/>
</dbReference>
<keyword evidence="8" id="KW-0472">Membrane</keyword>
<dbReference type="STRING" id="1364.LP2241_20543"/>
<evidence type="ECO:0000256" key="5">
    <source>
        <dbReference type="ARBA" id="ARBA00022741"/>
    </source>
</evidence>
<name>A0A0D6DWP3_9LACT</name>
<evidence type="ECO:0000256" key="8">
    <source>
        <dbReference type="ARBA" id="ARBA00023136"/>
    </source>
</evidence>
<dbReference type="SUPFAM" id="SSF52540">
    <property type="entry name" value="P-loop containing nucleoside triphosphate hydrolases"/>
    <property type="match status" value="2"/>
</dbReference>
<dbReference type="PANTHER" id="PTHR43553:SF27">
    <property type="entry name" value="ENERGY-COUPLING FACTOR TRANSPORTER ATP-BINDING PROTEIN ECFA2"/>
    <property type="match status" value="1"/>
</dbReference>
<evidence type="ECO:0000259" key="9">
    <source>
        <dbReference type="Pfam" id="PF00005"/>
    </source>
</evidence>
<keyword evidence="5" id="KW-0547">Nucleotide-binding</keyword>